<proteinExistence type="predicted"/>
<feature type="transmembrane region" description="Helical" evidence="3">
    <location>
        <begin position="204"/>
        <end position="227"/>
    </location>
</feature>
<dbReference type="AlphaFoldDB" id="E6QLH4"/>
<keyword evidence="3" id="KW-0812">Transmembrane</keyword>
<evidence type="ECO:0000256" key="2">
    <source>
        <dbReference type="SAM" id="MobiDB-lite"/>
    </source>
</evidence>
<feature type="transmembrane region" description="Helical" evidence="3">
    <location>
        <begin position="135"/>
        <end position="155"/>
    </location>
</feature>
<feature type="transmembrane region" description="Helical" evidence="3">
    <location>
        <begin position="239"/>
        <end position="256"/>
    </location>
</feature>
<feature type="transmembrane region" description="Helical" evidence="3">
    <location>
        <begin position="262"/>
        <end position="279"/>
    </location>
</feature>
<comment type="caution">
    <text evidence="4">The sequence shown here is derived from an EMBL/GenBank/DDBJ whole genome shotgun (WGS) entry which is preliminary data.</text>
</comment>
<dbReference type="GO" id="GO:0003882">
    <property type="term" value="F:CDP-diacylglycerol-serine O-phosphatidyltransferase activity"/>
    <property type="evidence" value="ECO:0007669"/>
    <property type="project" value="UniProtKB-EC"/>
</dbReference>
<dbReference type="InterPro" id="IPR000462">
    <property type="entry name" value="CDP-OH_P_trans"/>
</dbReference>
<sequence length="324" mass="35714">MNSHLRHGRLEDAGRPAGQPKRRGRRGMFILPSLFTATGIGAGFFAIMQTMEALTPGADAARRLDWAALAICLAIPFDALDGRIARMTNTTSEFGKELDSLADAITFGVAPALLALVWGFRFLPETVSPELVHPIIEIGSFVCFLYLLCGVSRLARFNISHDPQPQNPGRHDRKYFVGMPIPAAAGLIAATVHCVYGIPIPYWWLSILWIGLVGLAGFLMVSTWRFWSGKEINLARTQPFQVLALIAIGVFVLIRFSRGVLFTIALVYMFSGIWARAAYSWSRRRRHRSAGQDAALLARGAPREAAGDAGQWNETGTMRDRNSQ</sequence>
<evidence type="ECO:0000256" key="1">
    <source>
        <dbReference type="ARBA" id="ARBA00022679"/>
    </source>
</evidence>
<organism evidence="4">
    <name type="scientific">mine drainage metagenome</name>
    <dbReference type="NCBI Taxonomy" id="410659"/>
    <lineage>
        <taxon>unclassified sequences</taxon>
        <taxon>metagenomes</taxon>
        <taxon>ecological metagenomes</taxon>
    </lineage>
</organism>
<keyword evidence="3" id="KW-0472">Membrane</keyword>
<dbReference type="InterPro" id="IPR043130">
    <property type="entry name" value="CDP-OH_PTrfase_TM_dom"/>
</dbReference>
<dbReference type="Gene3D" id="1.20.120.1760">
    <property type="match status" value="1"/>
</dbReference>
<dbReference type="PROSITE" id="PS00379">
    <property type="entry name" value="CDP_ALCOHOL_P_TRANSF"/>
    <property type="match status" value="1"/>
</dbReference>
<dbReference type="Pfam" id="PF01066">
    <property type="entry name" value="CDP-OH_P_transf"/>
    <property type="match status" value="1"/>
</dbReference>
<feature type="transmembrane region" description="Helical" evidence="3">
    <location>
        <begin position="29"/>
        <end position="48"/>
    </location>
</feature>
<feature type="transmembrane region" description="Helical" evidence="3">
    <location>
        <begin position="60"/>
        <end position="80"/>
    </location>
</feature>
<feature type="region of interest" description="Disordered" evidence="2">
    <location>
        <begin position="298"/>
        <end position="324"/>
    </location>
</feature>
<dbReference type="EMBL" id="CABQ01000183">
    <property type="protein sequence ID" value="CBI08094.1"/>
    <property type="molecule type" value="Genomic_DNA"/>
</dbReference>
<accession>E6QLH4</accession>
<keyword evidence="3" id="KW-1133">Transmembrane helix</keyword>
<feature type="transmembrane region" description="Helical" evidence="3">
    <location>
        <begin position="175"/>
        <end position="198"/>
    </location>
</feature>
<dbReference type="InterPro" id="IPR048254">
    <property type="entry name" value="CDP_ALCOHOL_P_TRANSF_CS"/>
</dbReference>
<dbReference type="GO" id="GO:0016020">
    <property type="term" value="C:membrane"/>
    <property type="evidence" value="ECO:0007669"/>
    <property type="project" value="InterPro"/>
</dbReference>
<evidence type="ECO:0000313" key="4">
    <source>
        <dbReference type="EMBL" id="CBI08094.1"/>
    </source>
</evidence>
<gene>
    <name evidence="4" type="ORF">CARN6_1525</name>
</gene>
<dbReference type="GO" id="GO:0008654">
    <property type="term" value="P:phospholipid biosynthetic process"/>
    <property type="evidence" value="ECO:0007669"/>
    <property type="project" value="InterPro"/>
</dbReference>
<keyword evidence="1 4" id="KW-0808">Transferase</keyword>
<dbReference type="EC" id="2.7.8.8" evidence="4"/>
<name>E6QLH4_9ZZZZ</name>
<reference evidence="4" key="1">
    <citation type="submission" date="2009-10" db="EMBL/GenBank/DDBJ databases">
        <title>Diversity of trophic interactions inside an arsenic-rich microbial ecosystem.</title>
        <authorList>
            <person name="Bertin P.N."/>
            <person name="Heinrich-Salmeron A."/>
            <person name="Pelletier E."/>
            <person name="Goulhen-Chollet F."/>
            <person name="Arsene-Ploetze F."/>
            <person name="Gallien S."/>
            <person name="Calteau A."/>
            <person name="Vallenet D."/>
            <person name="Casiot C."/>
            <person name="Chane-Woon-Ming B."/>
            <person name="Giloteaux L."/>
            <person name="Barakat M."/>
            <person name="Bonnefoy V."/>
            <person name="Bruneel O."/>
            <person name="Chandler M."/>
            <person name="Cleiss J."/>
            <person name="Duran R."/>
            <person name="Elbaz-Poulichet F."/>
            <person name="Fonknechten N."/>
            <person name="Lauga B."/>
            <person name="Mornico D."/>
            <person name="Ortet P."/>
            <person name="Schaeffer C."/>
            <person name="Siguier P."/>
            <person name="Alexander Thil Smith A."/>
            <person name="Van Dorsselaer A."/>
            <person name="Weissenbach J."/>
            <person name="Medigue C."/>
            <person name="Le Paslier D."/>
        </authorList>
    </citation>
    <scope>NUCLEOTIDE SEQUENCE</scope>
</reference>
<feature type="transmembrane region" description="Helical" evidence="3">
    <location>
        <begin position="101"/>
        <end position="123"/>
    </location>
</feature>
<evidence type="ECO:0000256" key="3">
    <source>
        <dbReference type="SAM" id="Phobius"/>
    </source>
</evidence>
<feature type="region of interest" description="Disordered" evidence="2">
    <location>
        <begin position="1"/>
        <end position="24"/>
    </location>
</feature>
<protein>
    <submittedName>
        <fullName evidence="4">CDP-diacylglycerol--serine O-phosphatidyltransferase</fullName>
        <ecNumber evidence="4">2.7.8.8</ecNumber>
    </submittedName>
</protein>